<keyword evidence="2 6" id="KW-0288">FMN</keyword>
<evidence type="ECO:0000256" key="3">
    <source>
        <dbReference type="ARBA" id="ARBA00023002"/>
    </source>
</evidence>
<evidence type="ECO:0000256" key="1">
    <source>
        <dbReference type="ARBA" id="ARBA00022630"/>
    </source>
</evidence>
<comment type="similarity">
    <text evidence="5">Belongs to the NtaA/SnaA/DszA monooxygenase family.</text>
</comment>
<dbReference type="GO" id="GO:0016705">
    <property type="term" value="F:oxidoreductase activity, acting on paired donors, with incorporation or reduction of molecular oxygen"/>
    <property type="evidence" value="ECO:0007669"/>
    <property type="project" value="InterPro"/>
</dbReference>
<dbReference type="OrthoDB" id="9779442at2"/>
<dbReference type="Proteomes" id="UP000285295">
    <property type="component" value="Unassembled WGS sequence"/>
</dbReference>
<feature type="binding site" evidence="6">
    <location>
        <position position="58"/>
    </location>
    <ligand>
        <name>FMN</name>
        <dbReference type="ChEBI" id="CHEBI:58210"/>
    </ligand>
</feature>
<dbReference type="EMBL" id="SAUX01000019">
    <property type="protein sequence ID" value="RWR27703.1"/>
    <property type="molecule type" value="Genomic_DNA"/>
</dbReference>
<feature type="binding site" evidence="6">
    <location>
        <position position="157"/>
    </location>
    <ligand>
        <name>FMN</name>
        <dbReference type="ChEBI" id="CHEBI:58210"/>
    </ligand>
</feature>
<feature type="binding site" evidence="6">
    <location>
        <position position="104"/>
    </location>
    <ligand>
        <name>FMN</name>
        <dbReference type="ChEBI" id="CHEBI:58210"/>
    </ligand>
</feature>
<dbReference type="InterPro" id="IPR016215">
    <property type="entry name" value="NTA_MOA"/>
</dbReference>
<feature type="binding site" evidence="6">
    <location>
        <position position="229"/>
    </location>
    <ligand>
        <name>FMN</name>
        <dbReference type="ChEBI" id="CHEBI:58210"/>
    </ligand>
</feature>
<dbReference type="InterPro" id="IPR051260">
    <property type="entry name" value="Diverse_substr_monoxygenases"/>
</dbReference>
<protein>
    <submittedName>
        <fullName evidence="9">LLM class flavin-dependent oxidoreductase</fullName>
    </submittedName>
</protein>
<organism evidence="9 10">
    <name type="scientific">Paenirhodobacter populi</name>
    <dbReference type="NCBI Taxonomy" id="2306993"/>
    <lineage>
        <taxon>Bacteria</taxon>
        <taxon>Pseudomonadati</taxon>
        <taxon>Pseudomonadota</taxon>
        <taxon>Alphaproteobacteria</taxon>
        <taxon>Rhodobacterales</taxon>
        <taxon>Rhodobacter group</taxon>
        <taxon>Paenirhodobacter</taxon>
    </lineage>
</organism>
<reference evidence="9 10" key="2">
    <citation type="submission" date="2019-01" db="EMBL/GenBank/DDBJ databases">
        <authorList>
            <person name="Li Y."/>
        </authorList>
    </citation>
    <scope>NUCLEOTIDE SEQUENCE [LARGE SCALE GENOMIC DNA]</scope>
    <source>
        <strain evidence="9 10">D19-10-3-21</strain>
    </source>
</reference>
<feature type="region of interest" description="Disordered" evidence="7">
    <location>
        <begin position="436"/>
        <end position="455"/>
    </location>
</feature>
<evidence type="ECO:0000256" key="2">
    <source>
        <dbReference type="ARBA" id="ARBA00022643"/>
    </source>
</evidence>
<dbReference type="SUPFAM" id="SSF51679">
    <property type="entry name" value="Bacterial luciferase-like"/>
    <property type="match status" value="1"/>
</dbReference>
<dbReference type="NCBIfam" id="TIGR03860">
    <property type="entry name" value="FMN_nitrolo"/>
    <property type="match status" value="1"/>
</dbReference>
<keyword evidence="4" id="KW-0503">Monooxygenase</keyword>
<evidence type="ECO:0000256" key="4">
    <source>
        <dbReference type="ARBA" id="ARBA00023033"/>
    </source>
</evidence>
<dbReference type="GO" id="GO:0004497">
    <property type="term" value="F:monooxygenase activity"/>
    <property type="evidence" value="ECO:0007669"/>
    <property type="project" value="UniProtKB-KW"/>
</dbReference>
<gene>
    <name evidence="9" type="ORF">D2T31_15830</name>
</gene>
<evidence type="ECO:0000256" key="6">
    <source>
        <dbReference type="PIRSR" id="PIRSR000337-1"/>
    </source>
</evidence>
<dbReference type="RefSeq" id="WP_128238102.1">
    <property type="nucleotide sequence ID" value="NZ_SAUX01000019.1"/>
</dbReference>
<dbReference type="PIRSF" id="PIRSF000337">
    <property type="entry name" value="NTA_MOA"/>
    <property type="match status" value="1"/>
</dbReference>
<evidence type="ECO:0000256" key="7">
    <source>
        <dbReference type="SAM" id="MobiDB-lite"/>
    </source>
</evidence>
<dbReference type="PANTHER" id="PTHR30011:SF16">
    <property type="entry name" value="C2H2 FINGER DOMAIN TRANSCRIPTION FACTOR (EUROFUNG)-RELATED"/>
    <property type="match status" value="1"/>
</dbReference>
<keyword evidence="1 6" id="KW-0285">Flavoprotein</keyword>
<proteinExistence type="inferred from homology"/>
<feature type="binding site" evidence="6">
    <location>
        <position position="153"/>
    </location>
    <ligand>
        <name>FMN</name>
        <dbReference type="ChEBI" id="CHEBI:58210"/>
    </ligand>
</feature>
<evidence type="ECO:0000313" key="10">
    <source>
        <dbReference type="Proteomes" id="UP000285295"/>
    </source>
</evidence>
<accession>A0A443K4S8</accession>
<feature type="binding site" evidence="6">
    <location>
        <position position="228"/>
    </location>
    <ligand>
        <name>FMN</name>
        <dbReference type="ChEBI" id="CHEBI:58210"/>
    </ligand>
</feature>
<comment type="caution">
    <text evidence="9">The sequence shown here is derived from an EMBL/GenBank/DDBJ whole genome shotgun (WGS) entry which is preliminary data.</text>
</comment>
<feature type="domain" description="Luciferase-like" evidence="8">
    <location>
        <begin position="24"/>
        <end position="391"/>
    </location>
</feature>
<evidence type="ECO:0000256" key="5">
    <source>
        <dbReference type="ARBA" id="ARBA00033748"/>
    </source>
</evidence>
<dbReference type="InterPro" id="IPR036661">
    <property type="entry name" value="Luciferase-like_sf"/>
</dbReference>
<name>A0A443K4S8_9RHOB</name>
<dbReference type="PANTHER" id="PTHR30011">
    <property type="entry name" value="ALKANESULFONATE MONOOXYGENASE-RELATED"/>
    <property type="match status" value="1"/>
</dbReference>
<sequence>MSAEIRLNAFVVNRPVHQSPGLWRHPRDRSTEYKSLAYWTGLARLLEDSLFDAIFIADGIGPNDSYGGNLDASLRHGSLIPTNDPAPLVSAMAAATRHLCFALTGNLSMEAPWLLARKLSTLDHLTDGRLGWNIVTGKSAAGMRALGREIRGHDQRYDVADEFLEIVYRLWEQSWEDGSVLWDREAGIFARPEKVHTIRHRGPYFELDAVHLVEPSPQRTPVLFQAGSSDRGRSFAARHAEGVFLAAPGKASAKRIIEDTRRRVEEAGRDPAALKFYPLMTIIVDETEAAARAKLADYARYKSYEGALVAFSGWSGVDVSQLAPEDELDFTLRDTGVTSTLEVFSRSGADRRWRLKDIAEHVGIGGQGPVVVGSAAQVADELEDWCATTGADGFNLAYVVAPETYADVGRWLVPELQRRGRFKTAYAEGTYREKLGGPARLDLPHPAAGHRHPGP</sequence>
<dbReference type="Gene3D" id="3.20.20.30">
    <property type="entry name" value="Luciferase-like domain"/>
    <property type="match status" value="1"/>
</dbReference>
<reference evidence="9 10" key="1">
    <citation type="submission" date="2019-01" db="EMBL/GenBank/DDBJ databases">
        <title>Sinorhodobacter populi sp. nov. isolated from the symptomatic bark tissue of Populus euramericana canker.</title>
        <authorList>
            <person name="Xu G."/>
        </authorList>
    </citation>
    <scope>NUCLEOTIDE SEQUENCE [LARGE SCALE GENOMIC DNA]</scope>
    <source>
        <strain evidence="9 10">D19-10-3-21</strain>
    </source>
</reference>
<evidence type="ECO:0000313" key="9">
    <source>
        <dbReference type="EMBL" id="RWR27703.1"/>
    </source>
</evidence>
<evidence type="ECO:0000259" key="8">
    <source>
        <dbReference type="Pfam" id="PF00296"/>
    </source>
</evidence>
<dbReference type="InterPro" id="IPR011251">
    <property type="entry name" value="Luciferase-like_dom"/>
</dbReference>
<dbReference type="Pfam" id="PF00296">
    <property type="entry name" value="Bac_luciferase"/>
    <property type="match status" value="1"/>
</dbReference>
<dbReference type="AlphaFoldDB" id="A0A443K4S8"/>
<keyword evidence="3" id="KW-0560">Oxidoreductase</keyword>